<dbReference type="EMBL" id="BEYU01000040">
    <property type="protein sequence ID" value="GBG28294.1"/>
    <property type="molecule type" value="Genomic_DNA"/>
</dbReference>
<dbReference type="Proteomes" id="UP000241890">
    <property type="component" value="Unassembled WGS sequence"/>
</dbReference>
<proteinExistence type="predicted"/>
<reference evidence="1 2" key="1">
    <citation type="submission" date="2017-12" db="EMBL/GenBank/DDBJ databases">
        <title>Sequencing, de novo assembly and annotation of complete genome of a new Thraustochytrid species, strain FCC1311.</title>
        <authorList>
            <person name="Sedici K."/>
            <person name="Godart F."/>
            <person name="Aiese Cigliano R."/>
            <person name="Sanseverino W."/>
            <person name="Barakat M."/>
            <person name="Ortet P."/>
            <person name="Marechal E."/>
            <person name="Cagnac O."/>
            <person name="Amato A."/>
        </authorList>
    </citation>
    <scope>NUCLEOTIDE SEQUENCE [LARGE SCALE GENOMIC DNA]</scope>
</reference>
<comment type="caution">
    <text evidence="1">The sequence shown here is derived from an EMBL/GenBank/DDBJ whole genome shotgun (WGS) entry which is preliminary data.</text>
</comment>
<protein>
    <submittedName>
        <fullName evidence="1">Uncharacterized protein</fullName>
    </submittedName>
</protein>
<sequence length="373" mass="41553">MAARRAAVGLGVAGAAGAAVYWVPALKETRTGCYLAWNYPYDVLHKDTYSETSWRLALGGLSGLGAAIALTRGVGGAAGSKNPLLGIPKTALAMFTGMVTFSVTTQLTPYIMPPAHRMTKFVMYGIDGLMADIAGRYEGDLPLWEKQDGITRDDVERYVAKEAARKKEVGTNSRAAGSLEVQDPMELIAKMDSSQLENELRKESLPADQRKRALERHRQELVSSLLRLRREQTLLEHQIDSKTRAIKKLGKGAQSQDLDDEVGELRKQIAKKDDAKATLKNKAEHFHHESLSGLCEAEVYVKVHRLEELRERQLLMAQQARDSGSFDRMVLRKELRALDVQKYDLKKNAKDAFGVRISKKAASVEPWRHVLEL</sequence>
<organism evidence="1 2">
    <name type="scientific">Hondaea fermentalgiana</name>
    <dbReference type="NCBI Taxonomy" id="2315210"/>
    <lineage>
        <taxon>Eukaryota</taxon>
        <taxon>Sar</taxon>
        <taxon>Stramenopiles</taxon>
        <taxon>Bigyra</taxon>
        <taxon>Labyrinthulomycetes</taxon>
        <taxon>Thraustochytrida</taxon>
        <taxon>Thraustochytriidae</taxon>
        <taxon>Hondaea</taxon>
    </lineage>
</organism>
<dbReference type="AlphaFoldDB" id="A0A2R5GKA1"/>
<gene>
    <name evidence="1" type="ORF">FCC1311_045172</name>
</gene>
<evidence type="ECO:0000313" key="1">
    <source>
        <dbReference type="EMBL" id="GBG28294.1"/>
    </source>
</evidence>
<keyword evidence="2" id="KW-1185">Reference proteome</keyword>
<evidence type="ECO:0000313" key="2">
    <source>
        <dbReference type="Proteomes" id="UP000241890"/>
    </source>
</evidence>
<accession>A0A2R5GKA1</accession>
<name>A0A2R5GKA1_9STRA</name>
<dbReference type="InParanoid" id="A0A2R5GKA1"/>